<feature type="region of interest" description="Disordered" evidence="1">
    <location>
        <begin position="75"/>
        <end position="104"/>
    </location>
</feature>
<accession>A0A7J6Y9T4</accession>
<name>A0A7J6Y9T4_TRYCR</name>
<sequence>MSVSRVVLFLFCLFFVFCFFLPCMNMNARLSLLCYCTRFFFFFSVTASLPTSHLLFLLIYPSLSLSLSEPPLDPERVRGERARRGGVGSCRGGGDREEGTQFEPKREEMLSRNTWIRVMTPRVALTTLGLPSSSLSDISHARVKKAYISQTLRCHPDLHPDDPDATEKFRRLSEALRVALKSLEMKLHAGMTIKNVPLDDSQSVLDALRHAIAAYHHCRDATRSGGGGGVEAHHTEERHDSFSSHSLEYVSSVCQREALAMRRVKQFCEELPEVLCGKSCVLFEAVAFFNARYVEAMSRCVLRFSKNLPIIVNRVVKGRKKTVRYTRNQANSGFGTGSRPCQQRIEDMAMKPLVLVGALLFSQKPKSKAEAFAAQSREDGQASFDPHEEVKSTCGVMSEKEIKICEELKCTIYPSDSIGEITEKIGRWEAASYERLQLELAMVDTTSLLSGMLDLTEHPLTVMHHLHLPKEVSEKVSLTLQKIVCGFCYHCDEPTHENRDACDSDQGGEEEQVDEKRIADGIRRCQHLARVTTSYIEGNITLIWDSETPLVESTEEVAIGDGDDLFWRCIKRDEMNQEIVVTRHMSCCTAEMIRFYVAVKLSKDVGEFLSRLVAAMEIVKEQAEYAHSLLPQLLAIREKVVNEEFIPRESNPRCDENTSPLTEGREEEQGKSGTCQAPRKEKGNWASTTELTHSKDSDCFVEHAPCEDNNEEEAKKHMGYLYRGTIRCFPRVFSMSTAQELKYWQMLHENRIYLAQHAPAIHPINVYYNCLPYKPHPNALHSEKNSFNEELIGGWMGEAEDGADDAVITHKELESGSAFREWLEDVVEQSSLNSECHRIVDEAGVGYVMRDPALPLPQYLSFVKVFCAAAGVRGILEGKAGKTRTVTPEDTGLVIVVGTECDVRDGGRLLVPWWMDPSLLLALLQDDCQDGVNLIEDGADGFLTKKKKKEKLNDLNMDNK</sequence>
<proteinExistence type="predicted"/>
<dbReference type="InterPro" id="IPR001623">
    <property type="entry name" value="DnaJ_domain"/>
</dbReference>
<dbReference type="EMBL" id="JABDHM010000019">
    <property type="protein sequence ID" value="KAF5223511.1"/>
    <property type="molecule type" value="Genomic_DNA"/>
</dbReference>
<feature type="region of interest" description="Disordered" evidence="1">
    <location>
        <begin position="649"/>
        <end position="685"/>
    </location>
</feature>
<feature type="transmembrane region" description="Helical" evidence="2">
    <location>
        <begin position="39"/>
        <end position="60"/>
    </location>
</feature>
<feature type="domain" description="J" evidence="3">
    <location>
        <begin position="123"/>
        <end position="188"/>
    </location>
</feature>
<dbReference type="AlphaFoldDB" id="A0A7J6Y9T4"/>
<comment type="caution">
    <text evidence="4">The sequence shown here is derived from an EMBL/GenBank/DDBJ whole genome shotgun (WGS) entry which is preliminary data.</text>
</comment>
<dbReference type="SUPFAM" id="SSF46565">
    <property type="entry name" value="Chaperone J-domain"/>
    <property type="match status" value="1"/>
</dbReference>
<dbReference type="Gene3D" id="1.10.287.110">
    <property type="entry name" value="DnaJ domain"/>
    <property type="match status" value="1"/>
</dbReference>
<dbReference type="VEuPathDB" id="TriTrypDB:BCY84_02330"/>
<evidence type="ECO:0000256" key="1">
    <source>
        <dbReference type="SAM" id="MobiDB-lite"/>
    </source>
</evidence>
<dbReference type="Proteomes" id="UP000583944">
    <property type="component" value="Unassembled WGS sequence"/>
</dbReference>
<evidence type="ECO:0000313" key="5">
    <source>
        <dbReference type="Proteomes" id="UP000583944"/>
    </source>
</evidence>
<reference evidence="4 5" key="1">
    <citation type="journal article" date="2019" name="Genome Biol. Evol.">
        <title>Nanopore Sequencing Significantly Improves Genome Assembly of the Protozoan Parasite Trypanosoma cruzi.</title>
        <authorList>
            <person name="Diaz-Viraque F."/>
            <person name="Pita S."/>
            <person name="Greif G."/>
            <person name="de Souza R.C.M."/>
            <person name="Iraola G."/>
            <person name="Robello C."/>
        </authorList>
    </citation>
    <scope>NUCLEOTIDE SEQUENCE [LARGE SCALE GENOMIC DNA]</scope>
    <source>
        <strain evidence="4 5">Berenice</strain>
    </source>
</reference>
<feature type="transmembrane region" description="Helical" evidence="2">
    <location>
        <begin position="6"/>
        <end position="27"/>
    </location>
</feature>
<organism evidence="4 5">
    <name type="scientific">Trypanosoma cruzi</name>
    <dbReference type="NCBI Taxonomy" id="5693"/>
    <lineage>
        <taxon>Eukaryota</taxon>
        <taxon>Discoba</taxon>
        <taxon>Euglenozoa</taxon>
        <taxon>Kinetoplastea</taxon>
        <taxon>Metakinetoplastina</taxon>
        <taxon>Trypanosomatida</taxon>
        <taxon>Trypanosomatidae</taxon>
        <taxon>Trypanosoma</taxon>
        <taxon>Schizotrypanum</taxon>
    </lineage>
</organism>
<protein>
    <recommendedName>
        <fullName evidence="3">J domain-containing protein</fullName>
    </recommendedName>
</protein>
<feature type="compositionally biased region" description="Basic and acidic residues" evidence="1">
    <location>
        <begin position="93"/>
        <end position="104"/>
    </location>
</feature>
<evidence type="ECO:0000313" key="4">
    <source>
        <dbReference type="EMBL" id="KAF5223511.1"/>
    </source>
</evidence>
<dbReference type="PROSITE" id="PS50076">
    <property type="entry name" value="DNAJ_2"/>
    <property type="match status" value="1"/>
</dbReference>
<gene>
    <name evidence="4" type="ORF">ECC02_003530</name>
</gene>
<keyword evidence="2" id="KW-0472">Membrane</keyword>
<keyword evidence="2" id="KW-0812">Transmembrane</keyword>
<dbReference type="SMART" id="SM00271">
    <property type="entry name" value="DnaJ"/>
    <property type="match status" value="1"/>
</dbReference>
<keyword evidence="2" id="KW-1133">Transmembrane helix</keyword>
<evidence type="ECO:0000259" key="3">
    <source>
        <dbReference type="PROSITE" id="PS50076"/>
    </source>
</evidence>
<dbReference type="CDD" id="cd06257">
    <property type="entry name" value="DnaJ"/>
    <property type="match status" value="1"/>
</dbReference>
<dbReference type="Pfam" id="PF00226">
    <property type="entry name" value="DnaJ"/>
    <property type="match status" value="1"/>
</dbReference>
<dbReference type="InterPro" id="IPR036869">
    <property type="entry name" value="J_dom_sf"/>
</dbReference>
<dbReference type="VEuPathDB" id="TriTrypDB:ECC02_003530"/>
<evidence type="ECO:0000256" key="2">
    <source>
        <dbReference type="SAM" id="Phobius"/>
    </source>
</evidence>